<dbReference type="AlphaFoldDB" id="A0A0F9E2P0"/>
<protein>
    <submittedName>
        <fullName evidence="1">Uncharacterized protein</fullName>
    </submittedName>
</protein>
<dbReference type="EMBL" id="LAZR01029158">
    <property type="protein sequence ID" value="KKL60396.1"/>
    <property type="molecule type" value="Genomic_DNA"/>
</dbReference>
<organism evidence="1">
    <name type="scientific">marine sediment metagenome</name>
    <dbReference type="NCBI Taxonomy" id="412755"/>
    <lineage>
        <taxon>unclassified sequences</taxon>
        <taxon>metagenomes</taxon>
        <taxon>ecological metagenomes</taxon>
    </lineage>
</organism>
<sequence>MNEPIYEAAKRLAKRVFTDSASIETLAQIVFKEYAPLIRALQANQEYCALCGAHPFEQGEAPEDEENYQVERELKRVVGEVIR</sequence>
<evidence type="ECO:0000313" key="1">
    <source>
        <dbReference type="EMBL" id="KKL60396.1"/>
    </source>
</evidence>
<reference evidence="1" key="1">
    <citation type="journal article" date="2015" name="Nature">
        <title>Complex archaea that bridge the gap between prokaryotes and eukaryotes.</title>
        <authorList>
            <person name="Spang A."/>
            <person name="Saw J.H."/>
            <person name="Jorgensen S.L."/>
            <person name="Zaremba-Niedzwiedzka K."/>
            <person name="Martijn J."/>
            <person name="Lind A.E."/>
            <person name="van Eijk R."/>
            <person name="Schleper C."/>
            <person name="Guy L."/>
            <person name="Ettema T.J."/>
        </authorList>
    </citation>
    <scope>NUCLEOTIDE SEQUENCE</scope>
</reference>
<name>A0A0F9E2P0_9ZZZZ</name>
<comment type="caution">
    <text evidence="1">The sequence shown here is derived from an EMBL/GenBank/DDBJ whole genome shotgun (WGS) entry which is preliminary data.</text>
</comment>
<proteinExistence type="predicted"/>
<gene>
    <name evidence="1" type="ORF">LCGC14_2205700</name>
</gene>
<accession>A0A0F9E2P0</accession>